<gene>
    <name evidence="2" type="ORF">E6K80_13180</name>
</gene>
<protein>
    <submittedName>
        <fullName evidence="2">Carboxypeptidase regulatory-like domain-containing protein</fullName>
    </submittedName>
</protein>
<name>A0A538TZB2_UNCEI</name>
<evidence type="ECO:0000313" key="3">
    <source>
        <dbReference type="Proteomes" id="UP000319836"/>
    </source>
</evidence>
<keyword evidence="2" id="KW-0645">Protease</keyword>
<evidence type="ECO:0000313" key="2">
    <source>
        <dbReference type="EMBL" id="TMQ68984.1"/>
    </source>
</evidence>
<comment type="caution">
    <text evidence="2">The sequence shown here is derived from an EMBL/GenBank/DDBJ whole genome shotgun (WGS) entry which is preliminary data.</text>
</comment>
<dbReference type="Proteomes" id="UP000319836">
    <property type="component" value="Unassembled WGS sequence"/>
</dbReference>
<feature type="non-terminal residue" evidence="2">
    <location>
        <position position="118"/>
    </location>
</feature>
<proteinExistence type="predicted"/>
<reference evidence="2 3" key="1">
    <citation type="journal article" date="2019" name="Nat. Microbiol.">
        <title>Mediterranean grassland soil C-N compound turnover is dependent on rainfall and depth, and is mediated by genomically divergent microorganisms.</title>
        <authorList>
            <person name="Diamond S."/>
            <person name="Andeer P.F."/>
            <person name="Li Z."/>
            <person name="Crits-Christoph A."/>
            <person name="Burstein D."/>
            <person name="Anantharaman K."/>
            <person name="Lane K.R."/>
            <person name="Thomas B.C."/>
            <person name="Pan C."/>
            <person name="Northen T.R."/>
            <person name="Banfield J.F."/>
        </authorList>
    </citation>
    <scope>NUCLEOTIDE SEQUENCE [LARGE SCALE GENOMIC DNA]</scope>
    <source>
        <strain evidence="2">WS_10</strain>
    </source>
</reference>
<dbReference type="InterPro" id="IPR013784">
    <property type="entry name" value="Carb-bd-like_fold"/>
</dbReference>
<dbReference type="Pfam" id="PF13620">
    <property type="entry name" value="CarboxypepD_reg"/>
    <property type="match status" value="1"/>
</dbReference>
<dbReference type="EMBL" id="VBPA01000354">
    <property type="protein sequence ID" value="TMQ68984.1"/>
    <property type="molecule type" value="Genomic_DNA"/>
</dbReference>
<evidence type="ECO:0000256" key="1">
    <source>
        <dbReference type="SAM" id="MobiDB-lite"/>
    </source>
</evidence>
<feature type="region of interest" description="Disordered" evidence="1">
    <location>
        <begin position="1"/>
        <end position="20"/>
    </location>
</feature>
<sequence length="118" mass="12273">MRRVAAPPPPQRALGPEEPKEGSDMLLRALVCWCVLSPAWAFAQTSTHAAATGQIVGRVTAADGAPISGVNVIVLGLPIGAPCDEDGWYRLLGVPVGQHEVRAQLLGQASVVQAVTVD</sequence>
<dbReference type="AlphaFoldDB" id="A0A538TZB2"/>
<feature type="compositionally biased region" description="Pro residues" evidence="1">
    <location>
        <begin position="1"/>
        <end position="11"/>
    </location>
</feature>
<keyword evidence="2" id="KW-0378">Hydrolase</keyword>
<accession>A0A538TZB2</accession>
<dbReference type="GO" id="GO:0004180">
    <property type="term" value="F:carboxypeptidase activity"/>
    <property type="evidence" value="ECO:0007669"/>
    <property type="project" value="UniProtKB-KW"/>
</dbReference>
<dbReference type="SUPFAM" id="SSF49452">
    <property type="entry name" value="Starch-binding domain-like"/>
    <property type="match status" value="1"/>
</dbReference>
<organism evidence="2 3">
    <name type="scientific">Eiseniibacteriota bacterium</name>
    <dbReference type="NCBI Taxonomy" id="2212470"/>
    <lineage>
        <taxon>Bacteria</taxon>
        <taxon>Candidatus Eiseniibacteriota</taxon>
    </lineage>
</organism>
<dbReference type="GO" id="GO:0030246">
    <property type="term" value="F:carbohydrate binding"/>
    <property type="evidence" value="ECO:0007669"/>
    <property type="project" value="InterPro"/>
</dbReference>
<dbReference type="Gene3D" id="2.60.40.1120">
    <property type="entry name" value="Carboxypeptidase-like, regulatory domain"/>
    <property type="match status" value="1"/>
</dbReference>
<keyword evidence="2" id="KW-0121">Carboxypeptidase</keyword>